<accession>A0ABP5EMZ3</accession>
<protein>
    <submittedName>
        <fullName evidence="1">Uncharacterized protein</fullName>
    </submittedName>
</protein>
<reference evidence="2" key="1">
    <citation type="journal article" date="2019" name="Int. J. Syst. Evol. Microbiol.">
        <title>The Global Catalogue of Microorganisms (GCM) 10K type strain sequencing project: providing services to taxonomists for standard genome sequencing and annotation.</title>
        <authorList>
            <consortium name="The Broad Institute Genomics Platform"/>
            <consortium name="The Broad Institute Genome Sequencing Center for Infectious Disease"/>
            <person name="Wu L."/>
            <person name="Ma J."/>
        </authorList>
    </citation>
    <scope>NUCLEOTIDE SEQUENCE [LARGE SCALE GENOMIC DNA]</scope>
    <source>
        <strain evidence="2">JCM 14902</strain>
    </source>
</reference>
<keyword evidence="2" id="KW-1185">Reference proteome</keyword>
<dbReference type="EMBL" id="BAAAOH010000001">
    <property type="protein sequence ID" value="GAA1998900.1"/>
    <property type="molecule type" value="Genomic_DNA"/>
</dbReference>
<evidence type="ECO:0000313" key="2">
    <source>
        <dbReference type="Proteomes" id="UP001500326"/>
    </source>
</evidence>
<proteinExistence type="predicted"/>
<gene>
    <name evidence="1" type="ORF">GCM10009777_40240</name>
</gene>
<organism evidence="1 2">
    <name type="scientific">Microbacterium pumilum</name>
    <dbReference type="NCBI Taxonomy" id="344165"/>
    <lineage>
        <taxon>Bacteria</taxon>
        <taxon>Bacillati</taxon>
        <taxon>Actinomycetota</taxon>
        <taxon>Actinomycetes</taxon>
        <taxon>Micrococcales</taxon>
        <taxon>Microbacteriaceae</taxon>
        <taxon>Microbacterium</taxon>
    </lineage>
</organism>
<evidence type="ECO:0000313" key="1">
    <source>
        <dbReference type="EMBL" id="GAA1998900.1"/>
    </source>
</evidence>
<comment type="caution">
    <text evidence="1">The sequence shown here is derived from an EMBL/GenBank/DDBJ whole genome shotgun (WGS) entry which is preliminary data.</text>
</comment>
<name>A0ABP5EMZ3_9MICO</name>
<dbReference type="Proteomes" id="UP001500326">
    <property type="component" value="Unassembled WGS sequence"/>
</dbReference>
<sequence>MDPTLVGVCIMVDGNAAAQSLLALPRCDIGKCLQHVWRAYADHGASVSGLWPTAFAAWTDSPGKHEGDRNPPAGVPVWWGERINPSPGDRNAHAGDVVISLGGGRVAATDFPGNTQVGTTTLDARQNQIRRIYLGWTETILGVPIDGIAQGVLAEVPQRPKEKNMSYSLVPLSNSDEIHVVSLITGIQAHIKNPVHLNLLNRVKKNEFNDEMRQRELDIVRGYLTAINPPPHVEIDAQALADALSDISEDVDPATVSDRVNDAITTNSRIADAVGDGALNNRL</sequence>